<dbReference type="EMBL" id="CAXAMN010022331">
    <property type="protein sequence ID" value="CAK9068442.1"/>
    <property type="molecule type" value="Genomic_DNA"/>
</dbReference>
<feature type="region of interest" description="Disordered" evidence="1">
    <location>
        <begin position="1"/>
        <end position="32"/>
    </location>
</feature>
<comment type="caution">
    <text evidence="2">The sequence shown here is derived from an EMBL/GenBank/DDBJ whole genome shotgun (WGS) entry which is preliminary data.</text>
</comment>
<feature type="compositionally biased region" description="Low complexity" evidence="1">
    <location>
        <begin position="11"/>
        <end position="32"/>
    </location>
</feature>
<name>A0ABP0NXB9_9DINO</name>
<keyword evidence="3" id="KW-1185">Reference proteome</keyword>
<evidence type="ECO:0000313" key="3">
    <source>
        <dbReference type="Proteomes" id="UP001642484"/>
    </source>
</evidence>
<organism evidence="2 3">
    <name type="scientific">Durusdinium trenchii</name>
    <dbReference type="NCBI Taxonomy" id="1381693"/>
    <lineage>
        <taxon>Eukaryota</taxon>
        <taxon>Sar</taxon>
        <taxon>Alveolata</taxon>
        <taxon>Dinophyceae</taxon>
        <taxon>Suessiales</taxon>
        <taxon>Symbiodiniaceae</taxon>
        <taxon>Durusdinium</taxon>
    </lineage>
</organism>
<feature type="compositionally biased region" description="Polar residues" evidence="1">
    <location>
        <begin position="1"/>
        <end position="10"/>
    </location>
</feature>
<sequence length="236" mass="27063">MASSTGASYTSAPWPSSSAAPQPAAAAPAGQPPAGNVAGWTLAVPNVIWDQEYEMELDLSPFEAITGRTRADLGGESTLDSFDLLWWAREDLIEVQGMMESSISALYYGSGRLKKERKRLHWVFHKHMPEHCRSWGHDLPKLGLRLLRPRWLEANELFNDKTQHDLMEAWLAWSLTSSDPFWKSIVAHILHFLNLLDTVFKSTWVPNSWNYATSWDRMLELREKLEEIKEQRTQLR</sequence>
<feature type="non-terminal residue" evidence="2">
    <location>
        <position position="236"/>
    </location>
</feature>
<proteinExistence type="predicted"/>
<evidence type="ECO:0000256" key="1">
    <source>
        <dbReference type="SAM" id="MobiDB-lite"/>
    </source>
</evidence>
<gene>
    <name evidence="2" type="ORF">CCMP2556_LOCUS33623</name>
</gene>
<protein>
    <submittedName>
        <fullName evidence="2">Uncharacterized protein</fullName>
    </submittedName>
</protein>
<dbReference type="Proteomes" id="UP001642484">
    <property type="component" value="Unassembled WGS sequence"/>
</dbReference>
<evidence type="ECO:0000313" key="2">
    <source>
        <dbReference type="EMBL" id="CAK9068442.1"/>
    </source>
</evidence>
<reference evidence="2 3" key="1">
    <citation type="submission" date="2024-02" db="EMBL/GenBank/DDBJ databases">
        <authorList>
            <person name="Chen Y."/>
            <person name="Shah S."/>
            <person name="Dougan E. K."/>
            <person name="Thang M."/>
            <person name="Chan C."/>
        </authorList>
    </citation>
    <scope>NUCLEOTIDE SEQUENCE [LARGE SCALE GENOMIC DNA]</scope>
</reference>
<accession>A0ABP0NXB9</accession>